<dbReference type="EMBL" id="SIXH01000083">
    <property type="protein sequence ID" value="TBO59392.1"/>
    <property type="molecule type" value="Genomic_DNA"/>
</dbReference>
<dbReference type="InterPro" id="IPR016032">
    <property type="entry name" value="Sig_transdc_resp-reg_C-effctor"/>
</dbReference>
<dbReference type="SMART" id="SM00421">
    <property type="entry name" value="HTH_LUXR"/>
    <property type="match status" value="1"/>
</dbReference>
<name>A0A4Q9HW62_STRKA</name>
<accession>A0A4Q9HW62</accession>
<dbReference type="Gene3D" id="1.10.10.10">
    <property type="entry name" value="Winged helix-like DNA-binding domain superfamily/Winged helix DNA-binding domain"/>
    <property type="match status" value="1"/>
</dbReference>
<gene>
    <name evidence="2" type="ORF">EYS09_12355</name>
</gene>
<dbReference type="Proteomes" id="UP000292452">
    <property type="component" value="Unassembled WGS sequence"/>
</dbReference>
<dbReference type="RefSeq" id="WP_131123240.1">
    <property type="nucleotide sequence ID" value="NZ_SIXH01000083.1"/>
</dbReference>
<dbReference type="InterPro" id="IPR000792">
    <property type="entry name" value="Tscrpt_reg_LuxR_C"/>
</dbReference>
<feature type="domain" description="HTH luxR-type" evidence="1">
    <location>
        <begin position="201"/>
        <end position="249"/>
    </location>
</feature>
<evidence type="ECO:0000313" key="2">
    <source>
        <dbReference type="EMBL" id="TBO59392.1"/>
    </source>
</evidence>
<reference evidence="2 3" key="1">
    <citation type="submission" date="2019-02" db="EMBL/GenBank/DDBJ databases">
        <title>Draft Genome Sequence of Streptomyces sp. AM-2504, identified by 16S rRNA comparative analysis as a Streptomyces Kasugaensis strain.</title>
        <authorList>
            <person name="Napolioni V."/>
            <person name="Giuliodori A.M."/>
            <person name="Spurio R."/>
            <person name="Fabbretti A."/>
        </authorList>
    </citation>
    <scope>NUCLEOTIDE SEQUENCE [LARGE SCALE GENOMIC DNA]</scope>
    <source>
        <strain evidence="2 3">AM-2504</strain>
    </source>
</reference>
<dbReference type="InterPro" id="IPR036388">
    <property type="entry name" value="WH-like_DNA-bd_sf"/>
</dbReference>
<protein>
    <submittedName>
        <fullName evidence="2">LuxR family transcriptional regulator</fullName>
    </submittedName>
</protein>
<sequence>MLPGTKDMERELMEVRELLAALAVRRRDQTASDAQVTVVEPHHDAFGATAGVLMSRAVSSVEVLLAGLPQVNGTVIAALRQALPPYTAHPEPRILCTPQSWRCAVPLSSECALLSALSDDGDTVRPEVRMARLLPLTAVIADGEVALLRTGKPGPGAAAVVRAPSVVASLRALFDTVWQGATGVEEYLRLRRRNWPEVAGKVLVRLRDGVSDDTAARELAMSVRTYRRHVADIMALLGATSRFQAGVRAAEAGLLPRDG</sequence>
<dbReference type="GO" id="GO:0003677">
    <property type="term" value="F:DNA binding"/>
    <property type="evidence" value="ECO:0007669"/>
    <property type="project" value="InterPro"/>
</dbReference>
<dbReference type="GO" id="GO:0006355">
    <property type="term" value="P:regulation of DNA-templated transcription"/>
    <property type="evidence" value="ECO:0007669"/>
    <property type="project" value="InterPro"/>
</dbReference>
<dbReference type="AlphaFoldDB" id="A0A4Q9HW62"/>
<dbReference type="SUPFAM" id="SSF46894">
    <property type="entry name" value="C-terminal effector domain of the bipartite response regulators"/>
    <property type="match status" value="1"/>
</dbReference>
<keyword evidence="3" id="KW-1185">Reference proteome</keyword>
<evidence type="ECO:0000259" key="1">
    <source>
        <dbReference type="SMART" id="SM00421"/>
    </source>
</evidence>
<evidence type="ECO:0000313" key="3">
    <source>
        <dbReference type="Proteomes" id="UP000292452"/>
    </source>
</evidence>
<organism evidence="2 3">
    <name type="scientific">Streptomyces kasugaensis</name>
    <dbReference type="NCBI Taxonomy" id="1946"/>
    <lineage>
        <taxon>Bacteria</taxon>
        <taxon>Bacillati</taxon>
        <taxon>Actinomycetota</taxon>
        <taxon>Actinomycetes</taxon>
        <taxon>Kitasatosporales</taxon>
        <taxon>Streptomycetaceae</taxon>
        <taxon>Streptomyces</taxon>
    </lineage>
</organism>
<proteinExistence type="predicted"/>
<comment type="caution">
    <text evidence="2">The sequence shown here is derived from an EMBL/GenBank/DDBJ whole genome shotgun (WGS) entry which is preliminary data.</text>
</comment>